<dbReference type="FunCoup" id="A0A7R8V0V3">
    <property type="interactions" value="28"/>
</dbReference>
<dbReference type="GO" id="GO:0016705">
    <property type="term" value="F:oxidoreductase activity, acting on paired donors, with incorporation or reduction of molecular oxygen"/>
    <property type="evidence" value="ECO:0007669"/>
    <property type="project" value="InterPro"/>
</dbReference>
<reference evidence="13 14" key="1">
    <citation type="submission" date="2020-11" db="EMBL/GenBank/DDBJ databases">
        <authorList>
            <person name="Wallbank WR R."/>
            <person name="Pardo Diaz C."/>
            <person name="Kozak K."/>
            <person name="Martin S."/>
            <person name="Jiggins C."/>
            <person name="Moest M."/>
            <person name="Warren A I."/>
            <person name="Generalovic N T."/>
            <person name="Byers J.R.P. K."/>
            <person name="Montejo-Kovacevich G."/>
            <person name="Yen C E."/>
        </authorList>
    </citation>
    <scope>NUCLEOTIDE SEQUENCE [LARGE SCALE GENOMIC DNA]</scope>
</reference>
<dbReference type="Gene3D" id="1.10.630.10">
    <property type="entry name" value="Cytochrome P450"/>
    <property type="match status" value="1"/>
</dbReference>
<evidence type="ECO:0000256" key="7">
    <source>
        <dbReference type="ARBA" id="ARBA00022723"/>
    </source>
</evidence>
<dbReference type="EMBL" id="LR899013">
    <property type="protein sequence ID" value="CAD7090141.1"/>
    <property type="molecule type" value="Genomic_DNA"/>
</dbReference>
<dbReference type="PROSITE" id="PS00086">
    <property type="entry name" value="CYTOCHROME_P450"/>
    <property type="match status" value="1"/>
</dbReference>
<feature type="binding site" description="axial binding residue" evidence="11">
    <location>
        <position position="474"/>
    </location>
    <ligand>
        <name>heme</name>
        <dbReference type="ChEBI" id="CHEBI:30413"/>
    </ligand>
    <ligandPart>
        <name>Fe</name>
        <dbReference type="ChEBI" id="CHEBI:18248"/>
    </ligandPart>
</feature>
<comment type="subcellular location">
    <subcellularLocation>
        <location evidence="4">Endoplasmic reticulum membrane</location>
        <topology evidence="4">Peripheral membrane protein</topology>
    </subcellularLocation>
    <subcellularLocation>
        <location evidence="3">Microsome membrane</location>
        <topology evidence="3">Peripheral membrane protein</topology>
    </subcellularLocation>
</comment>
<evidence type="ECO:0000256" key="6">
    <source>
        <dbReference type="ARBA" id="ARBA00022617"/>
    </source>
</evidence>
<evidence type="ECO:0000256" key="2">
    <source>
        <dbReference type="ARBA" id="ARBA00003690"/>
    </source>
</evidence>
<dbReference type="Proteomes" id="UP000594454">
    <property type="component" value="Chromosome 5"/>
</dbReference>
<comment type="similarity">
    <text evidence="5 12">Belongs to the cytochrome P450 family.</text>
</comment>
<dbReference type="Pfam" id="PF00067">
    <property type="entry name" value="p450"/>
    <property type="match status" value="1"/>
</dbReference>
<evidence type="ECO:0008006" key="15">
    <source>
        <dbReference type="Google" id="ProtNLM"/>
    </source>
</evidence>
<organism evidence="13 14">
    <name type="scientific">Hermetia illucens</name>
    <name type="common">Black soldier fly</name>
    <dbReference type="NCBI Taxonomy" id="343691"/>
    <lineage>
        <taxon>Eukaryota</taxon>
        <taxon>Metazoa</taxon>
        <taxon>Ecdysozoa</taxon>
        <taxon>Arthropoda</taxon>
        <taxon>Hexapoda</taxon>
        <taxon>Insecta</taxon>
        <taxon>Pterygota</taxon>
        <taxon>Neoptera</taxon>
        <taxon>Endopterygota</taxon>
        <taxon>Diptera</taxon>
        <taxon>Brachycera</taxon>
        <taxon>Stratiomyomorpha</taxon>
        <taxon>Stratiomyidae</taxon>
        <taxon>Hermetiinae</taxon>
        <taxon>Hermetia</taxon>
    </lineage>
</organism>
<evidence type="ECO:0000256" key="4">
    <source>
        <dbReference type="ARBA" id="ARBA00004406"/>
    </source>
</evidence>
<evidence type="ECO:0000256" key="9">
    <source>
        <dbReference type="ARBA" id="ARBA00023004"/>
    </source>
</evidence>
<dbReference type="FunFam" id="1.10.630.10:FF:000006">
    <property type="entry name" value="Cytochrome P450 302a1, mitochondrial"/>
    <property type="match status" value="1"/>
</dbReference>
<dbReference type="GO" id="GO:0004497">
    <property type="term" value="F:monooxygenase activity"/>
    <property type="evidence" value="ECO:0007669"/>
    <property type="project" value="UniProtKB-KW"/>
</dbReference>
<dbReference type="PRINTS" id="PR00465">
    <property type="entry name" value="EP450IV"/>
</dbReference>
<dbReference type="AlphaFoldDB" id="A0A7R8V0V3"/>
<comment type="function">
    <text evidence="2">May be involved in the metabolism of insect hormones and in the breakdown of synthetic insecticides.</text>
</comment>
<comment type="cofactor">
    <cofactor evidence="1 11">
        <name>heme</name>
        <dbReference type="ChEBI" id="CHEBI:30413"/>
    </cofactor>
</comment>
<keyword evidence="9 11" id="KW-0408">Iron</keyword>
<dbReference type="InParanoid" id="A0A7R8V0V3"/>
<dbReference type="PANTHER" id="PTHR24279">
    <property type="entry name" value="CYTOCHROME P450"/>
    <property type="match status" value="1"/>
</dbReference>
<sequence>MLSKAASRLPAPSILRQNSCIRLFATQVKAADPDTTLAKLQDDYSKASPFSKVPGPSKLTFLRTLLPGGKYFKMDFDQIIKYQREEYGDLFKLPALFGGVEFIASHNPNDFQTIFRTEGQWPERTTFQTLAYFRKKVRPDIYGKYAGLGNAQGKEWGDFRSAVNPAMAQPRNTKIYIPKVDSVAVDFVRRILEIRDPKTNQVPETFEDDINKWTLESVALIAMDTRLGLLAQTYNDRSAKLIQASKDATRLVFDLEFKPSLWRIFETPDFKRLMTAFNAITDLSDEIIEEAKVRIEKKSKDSDENEQGVLEKLLKIDPLLAKVMAIDMLFGGIDTTSSAFTGLLYLLARNPEKQEILRQEILTILPQKDSPLTVENMTNLPYLRACLKESLRIHPPANANVRLAGQNLVLSGYQIPKGTPIAMGSSLLYMDEKYFPNAEKYEPERWLRKGSTPASTKAANPFIFLPFGFGPRMCIAKRFAEMEIETAIARILRNFHVEWHHSDLKFRFTSVKVPDGKLMFTFKDIVN</sequence>
<keyword evidence="8 12" id="KW-0560">Oxidoreductase</keyword>
<dbReference type="GO" id="GO:0005506">
    <property type="term" value="F:iron ion binding"/>
    <property type="evidence" value="ECO:0007669"/>
    <property type="project" value="InterPro"/>
</dbReference>
<evidence type="ECO:0000313" key="13">
    <source>
        <dbReference type="EMBL" id="CAD7090141.1"/>
    </source>
</evidence>
<dbReference type="SUPFAM" id="SSF48264">
    <property type="entry name" value="Cytochrome P450"/>
    <property type="match status" value="1"/>
</dbReference>
<accession>A0A7R8V0V3</accession>
<dbReference type="InterPro" id="IPR001128">
    <property type="entry name" value="Cyt_P450"/>
</dbReference>
<dbReference type="OMA" id="TYNDRSA"/>
<dbReference type="OrthoDB" id="3945418at2759"/>
<name>A0A7R8V0V3_HERIL</name>
<evidence type="ECO:0000313" key="14">
    <source>
        <dbReference type="Proteomes" id="UP000594454"/>
    </source>
</evidence>
<keyword evidence="7 11" id="KW-0479">Metal-binding</keyword>
<dbReference type="InterPro" id="IPR036396">
    <property type="entry name" value="Cyt_P450_sf"/>
</dbReference>
<protein>
    <recommendedName>
        <fullName evidence="15">Cytochrome P450</fullName>
    </recommendedName>
</protein>
<evidence type="ECO:0000256" key="10">
    <source>
        <dbReference type="ARBA" id="ARBA00023033"/>
    </source>
</evidence>
<dbReference type="InterPro" id="IPR050479">
    <property type="entry name" value="CYP11_CYP27_families"/>
</dbReference>
<keyword evidence="6 11" id="KW-0349">Heme</keyword>
<gene>
    <name evidence="13" type="ORF">HERILL_LOCUS12645</name>
</gene>
<evidence type="ECO:0000256" key="5">
    <source>
        <dbReference type="ARBA" id="ARBA00010617"/>
    </source>
</evidence>
<evidence type="ECO:0000256" key="3">
    <source>
        <dbReference type="ARBA" id="ARBA00004174"/>
    </source>
</evidence>
<proteinExistence type="inferred from homology"/>
<dbReference type="CDD" id="cd11054">
    <property type="entry name" value="CYP24A1-like"/>
    <property type="match status" value="1"/>
</dbReference>
<dbReference type="GO" id="GO:0005789">
    <property type="term" value="C:endoplasmic reticulum membrane"/>
    <property type="evidence" value="ECO:0007669"/>
    <property type="project" value="UniProtKB-SubCell"/>
</dbReference>
<dbReference type="GO" id="GO:0020037">
    <property type="term" value="F:heme binding"/>
    <property type="evidence" value="ECO:0007669"/>
    <property type="project" value="InterPro"/>
</dbReference>
<keyword evidence="10 12" id="KW-0503">Monooxygenase</keyword>
<dbReference type="InterPro" id="IPR002403">
    <property type="entry name" value="Cyt_P450_E_grp-IV"/>
</dbReference>
<dbReference type="PRINTS" id="PR00385">
    <property type="entry name" value="P450"/>
</dbReference>
<keyword evidence="14" id="KW-1185">Reference proteome</keyword>
<evidence type="ECO:0000256" key="11">
    <source>
        <dbReference type="PIRSR" id="PIRSR602403-1"/>
    </source>
</evidence>
<dbReference type="PANTHER" id="PTHR24279:SF120">
    <property type="entry name" value="CYTOCHROME P450"/>
    <property type="match status" value="1"/>
</dbReference>
<dbReference type="InterPro" id="IPR017972">
    <property type="entry name" value="Cyt_P450_CS"/>
</dbReference>
<evidence type="ECO:0000256" key="8">
    <source>
        <dbReference type="ARBA" id="ARBA00023002"/>
    </source>
</evidence>
<evidence type="ECO:0000256" key="12">
    <source>
        <dbReference type="RuleBase" id="RU000461"/>
    </source>
</evidence>
<evidence type="ECO:0000256" key="1">
    <source>
        <dbReference type="ARBA" id="ARBA00001971"/>
    </source>
</evidence>